<reference evidence="6 7" key="1">
    <citation type="submission" date="2019-02" db="EMBL/GenBank/DDBJ databases">
        <title>Deep-cultivation of Planctomycetes and their phenomic and genomic characterization uncovers novel biology.</title>
        <authorList>
            <person name="Wiegand S."/>
            <person name="Jogler M."/>
            <person name="Boedeker C."/>
            <person name="Pinto D."/>
            <person name="Vollmers J."/>
            <person name="Rivas-Marin E."/>
            <person name="Kohn T."/>
            <person name="Peeters S.H."/>
            <person name="Heuer A."/>
            <person name="Rast P."/>
            <person name="Oberbeckmann S."/>
            <person name="Bunk B."/>
            <person name="Jeske O."/>
            <person name="Meyerdierks A."/>
            <person name="Storesund J.E."/>
            <person name="Kallscheuer N."/>
            <person name="Luecker S."/>
            <person name="Lage O.M."/>
            <person name="Pohl T."/>
            <person name="Merkel B.J."/>
            <person name="Hornburger P."/>
            <person name="Mueller R.-W."/>
            <person name="Bruemmer F."/>
            <person name="Labrenz M."/>
            <person name="Spormann A.M."/>
            <person name="Op Den Camp H."/>
            <person name="Overmann J."/>
            <person name="Amann R."/>
            <person name="Jetten M.S.M."/>
            <person name="Mascher T."/>
            <person name="Medema M.H."/>
            <person name="Devos D.P."/>
            <person name="Kaster A.-K."/>
            <person name="Ovreas L."/>
            <person name="Rohde M."/>
            <person name="Galperin M.Y."/>
            <person name="Jogler C."/>
        </authorList>
    </citation>
    <scope>NUCLEOTIDE SEQUENCE [LARGE SCALE GENOMIC DNA]</scope>
    <source>
        <strain evidence="6 7">Enr8</strain>
    </source>
</reference>
<feature type="transmembrane region" description="Helical" evidence="2">
    <location>
        <begin position="48"/>
        <end position="68"/>
    </location>
</feature>
<feature type="compositionally biased region" description="Pro residues" evidence="1">
    <location>
        <begin position="168"/>
        <end position="184"/>
    </location>
</feature>
<keyword evidence="2" id="KW-0812">Transmembrane</keyword>
<keyword evidence="7" id="KW-1185">Reference proteome</keyword>
<feature type="compositionally biased region" description="Acidic residues" evidence="1">
    <location>
        <begin position="776"/>
        <end position="787"/>
    </location>
</feature>
<dbReference type="Pfam" id="PF13208">
    <property type="entry name" value="TerB_N"/>
    <property type="match status" value="1"/>
</dbReference>
<evidence type="ECO:0000259" key="3">
    <source>
        <dbReference type="Pfam" id="PF05099"/>
    </source>
</evidence>
<evidence type="ECO:0000256" key="1">
    <source>
        <dbReference type="SAM" id="MobiDB-lite"/>
    </source>
</evidence>
<proteinExistence type="predicted"/>
<feature type="domain" description="Co-chaperone DjlA N-terminal" evidence="3">
    <location>
        <begin position="618"/>
        <end position="728"/>
    </location>
</feature>
<dbReference type="SUPFAM" id="SSF158682">
    <property type="entry name" value="TerB-like"/>
    <property type="match status" value="1"/>
</dbReference>
<dbReference type="CDD" id="cd07176">
    <property type="entry name" value="terB"/>
    <property type="match status" value="1"/>
</dbReference>
<dbReference type="Proteomes" id="UP000318878">
    <property type="component" value="Unassembled WGS sequence"/>
</dbReference>
<dbReference type="InterPro" id="IPR025266">
    <property type="entry name" value="TerB_N"/>
</dbReference>
<dbReference type="Pfam" id="PF05099">
    <property type="entry name" value="TerB"/>
    <property type="match status" value="1"/>
</dbReference>
<feature type="domain" description="TerB N-terminal" evidence="4">
    <location>
        <begin position="220"/>
        <end position="346"/>
    </location>
</feature>
<accession>A0A5C5V262</accession>
<evidence type="ECO:0000259" key="4">
    <source>
        <dbReference type="Pfam" id="PF13208"/>
    </source>
</evidence>
<evidence type="ECO:0000256" key="2">
    <source>
        <dbReference type="SAM" id="Phobius"/>
    </source>
</evidence>
<feature type="region of interest" description="Disordered" evidence="1">
    <location>
        <begin position="776"/>
        <end position="799"/>
    </location>
</feature>
<name>A0A5C5V262_9BACT</name>
<dbReference type="Gene3D" id="1.10.3680.10">
    <property type="entry name" value="TerB-like"/>
    <property type="match status" value="1"/>
</dbReference>
<dbReference type="InterPro" id="IPR029024">
    <property type="entry name" value="TerB-like"/>
</dbReference>
<feature type="region of interest" description="Disordered" evidence="1">
    <location>
        <begin position="161"/>
        <end position="185"/>
    </location>
</feature>
<feature type="transmembrane region" description="Helical" evidence="2">
    <location>
        <begin position="75"/>
        <end position="92"/>
    </location>
</feature>
<dbReference type="Pfam" id="PF15615">
    <property type="entry name" value="TerB_C"/>
    <property type="match status" value="1"/>
</dbReference>
<evidence type="ECO:0000313" key="7">
    <source>
        <dbReference type="Proteomes" id="UP000318878"/>
    </source>
</evidence>
<feature type="domain" description="TerB-C" evidence="5">
    <location>
        <begin position="749"/>
        <end position="884"/>
    </location>
</feature>
<organism evidence="6 7">
    <name type="scientific">Blastopirellula retiformator</name>
    <dbReference type="NCBI Taxonomy" id="2527970"/>
    <lineage>
        <taxon>Bacteria</taxon>
        <taxon>Pseudomonadati</taxon>
        <taxon>Planctomycetota</taxon>
        <taxon>Planctomycetia</taxon>
        <taxon>Pirellulales</taxon>
        <taxon>Pirellulaceae</taxon>
        <taxon>Blastopirellula</taxon>
    </lineage>
</organism>
<evidence type="ECO:0000313" key="6">
    <source>
        <dbReference type="EMBL" id="TWT31795.1"/>
    </source>
</evidence>
<gene>
    <name evidence="6" type="ORF">Enr8_37200</name>
</gene>
<keyword evidence="2" id="KW-1133">Transmembrane helix</keyword>
<protein>
    <submittedName>
        <fullName evidence="6">Tellurite resistance protein TerB</fullName>
    </submittedName>
</protein>
<comment type="caution">
    <text evidence="6">The sequence shown here is derived from an EMBL/GenBank/DDBJ whole genome shotgun (WGS) entry which is preliminary data.</text>
</comment>
<evidence type="ECO:0000259" key="5">
    <source>
        <dbReference type="Pfam" id="PF15615"/>
    </source>
</evidence>
<keyword evidence="2" id="KW-0472">Membrane</keyword>
<sequence length="884" mass="98203">MTVVSCPHCNSPLKISEEYAGETVQCPKCSGALIAPGGSNDQAHDEPLSIWIILAVAGAVHLVAYLFLIITIGPTSAMLLVVLALGVEAIVWNRSAIFSAVHDSLENAARRKLTEDSAMPVNQPSTLTEKNKPVVHSEKLVPATIVVTKSDDDLVEIRPARQAVAKPKPAPRPSYQPPTPPPSRPSMWGKIFDSSLEVKLPNDQVYYYGPGTELDLGRGVVKWPLVYATGKPGRGGWHASVIDGSLSVAPAGSQVAEPLSYWPSYYDCSPSQRAKYLDWLLTGKSDPDIDLGYVFIYFYGLEQRSIVDRTDFLPIAQELIRLLGIYSYSNSFRRYTTSLLWMTIYQLSESTTVPSSLINDAIAATSRWNDDLIGYLLAIYYRAGLSLPSDIAVLACQCDSRSTSSVIVRRHRDEFEKLFAAKYATEFPQGMKLRAGKRSAKVEYQPASGSLIRNWDRIRKSLSAMPDVLAISSQFRPLIEIWESTIDELKAFSRIAKKTEGELTAEAYEALPRELQDGDHPDTDSWMEIWDRHADEEGRPIVPIGELATLKGVSHRKRLTKTQCTKLLGTADALGIGVEPDARSTGDYYLWDERVTLFFLDGEPHELGGEYVAAATLLRLGASIAEADGKVDDDELRFISNHLEGQFNLSDADSKRLECLQYLLLHSRSGENAITNKLVKRLSRDQRLMVGEFLVGVAAIDEVITDDEQRALRKAYKMLDLRSEDLDALLRRHADSPDQVDSGSAHGQVVHLDLERIAHIMTETRQVAGILQEAMQDSDEMEDEVDEPAASSTAERVSEVEPAHSATAVLLAPELDSRYAPFLTRILEKEEWTTGEMRELSGELQVMLSGAVEAVNEWSLDRYGDWLIEEGEPYLIRKDLMENV</sequence>
<dbReference type="RefSeq" id="WP_146434217.1">
    <property type="nucleotide sequence ID" value="NZ_SJPF01000004.1"/>
</dbReference>
<dbReference type="InterPro" id="IPR007791">
    <property type="entry name" value="DjlA_N"/>
</dbReference>
<dbReference type="AlphaFoldDB" id="A0A5C5V262"/>
<dbReference type="EMBL" id="SJPF01000004">
    <property type="protein sequence ID" value="TWT31795.1"/>
    <property type="molecule type" value="Genomic_DNA"/>
</dbReference>
<dbReference type="OrthoDB" id="227636at2"/>
<dbReference type="InterPro" id="IPR028932">
    <property type="entry name" value="TerB-C"/>
</dbReference>